<keyword evidence="1" id="KW-1133">Transmembrane helix</keyword>
<proteinExistence type="predicted"/>
<accession>A0ABQ6WJS7</accession>
<reference evidence="2 3" key="1">
    <citation type="submission" date="2019-04" db="EMBL/GenBank/DDBJ databases">
        <authorList>
            <consortium name="DOE Joint Genome Institute"/>
            <person name="Mondo S."/>
            <person name="Kjaerbolling I."/>
            <person name="Vesth T."/>
            <person name="Frisvad J.C."/>
            <person name="Nybo J.L."/>
            <person name="Theobald S."/>
            <person name="Kildgaard S."/>
            <person name="Isbrandt T."/>
            <person name="Kuo A."/>
            <person name="Sato A."/>
            <person name="Lyhne E.K."/>
            <person name="Kogle M.E."/>
            <person name="Wiebenga A."/>
            <person name="Kun R.S."/>
            <person name="Lubbers R.J."/>
            <person name="Makela M.R."/>
            <person name="Barry K."/>
            <person name="Chovatia M."/>
            <person name="Clum A."/>
            <person name="Daum C."/>
            <person name="Haridas S."/>
            <person name="He G."/>
            <person name="LaButti K."/>
            <person name="Lipzen A."/>
            <person name="Riley R."/>
            <person name="Salamov A."/>
            <person name="Simmons B.A."/>
            <person name="Magnuson J.K."/>
            <person name="Henrissat B."/>
            <person name="Mortensen U.H."/>
            <person name="Larsen T.O."/>
            <person name="Devries R.P."/>
            <person name="Grigoriev I.V."/>
            <person name="Machida M."/>
            <person name="Baker S.E."/>
            <person name="Andersen M.R."/>
            <person name="Cantor M.N."/>
            <person name="Hua S.X."/>
        </authorList>
    </citation>
    <scope>NUCLEOTIDE SEQUENCE [LARGE SCALE GENOMIC DNA]</scope>
    <source>
        <strain evidence="2 3">CBS 117616</strain>
    </source>
</reference>
<gene>
    <name evidence="2" type="ORF">BDV36DRAFT_257613</name>
</gene>
<organism evidence="2 3">
    <name type="scientific">Aspergillus pseudocaelatus</name>
    <dbReference type="NCBI Taxonomy" id="1825620"/>
    <lineage>
        <taxon>Eukaryota</taxon>
        <taxon>Fungi</taxon>
        <taxon>Dikarya</taxon>
        <taxon>Ascomycota</taxon>
        <taxon>Pezizomycotina</taxon>
        <taxon>Eurotiomycetes</taxon>
        <taxon>Eurotiomycetidae</taxon>
        <taxon>Eurotiales</taxon>
        <taxon>Aspergillaceae</taxon>
        <taxon>Aspergillus</taxon>
        <taxon>Aspergillus subgen. Circumdati</taxon>
    </lineage>
</organism>
<feature type="non-terminal residue" evidence="2">
    <location>
        <position position="1"/>
    </location>
</feature>
<evidence type="ECO:0000313" key="2">
    <source>
        <dbReference type="EMBL" id="KAE8417305.1"/>
    </source>
</evidence>
<keyword evidence="1" id="KW-0812">Transmembrane</keyword>
<evidence type="ECO:0000313" key="3">
    <source>
        <dbReference type="Proteomes" id="UP000325395"/>
    </source>
</evidence>
<feature type="transmembrane region" description="Helical" evidence="1">
    <location>
        <begin position="12"/>
        <end position="29"/>
    </location>
</feature>
<keyword evidence="1" id="KW-0472">Membrane</keyword>
<dbReference type="EMBL" id="ML735740">
    <property type="protein sequence ID" value="KAE8417305.1"/>
    <property type="molecule type" value="Genomic_DNA"/>
</dbReference>
<sequence>GLVESSVMVPYLSQSFIFIFISFSFSLIFPDCLHLQPQPFALLGSLNICHPCSPVFSSPPLLCIPFWLHQRPPYTSPAQA</sequence>
<evidence type="ECO:0000256" key="1">
    <source>
        <dbReference type="SAM" id="Phobius"/>
    </source>
</evidence>
<keyword evidence="3" id="KW-1185">Reference proteome</keyword>
<dbReference type="Proteomes" id="UP000325395">
    <property type="component" value="Unassembled WGS sequence"/>
</dbReference>
<name>A0ABQ6WJS7_9EURO</name>
<protein>
    <submittedName>
        <fullName evidence="2">Uncharacterized protein</fullName>
    </submittedName>
</protein>